<dbReference type="Pfam" id="PF02742">
    <property type="entry name" value="Fe_dep_repr_C"/>
    <property type="match status" value="1"/>
</dbReference>
<dbReference type="PANTHER" id="PTHR33238">
    <property type="entry name" value="IRON (METAL) DEPENDENT REPRESSOR, DTXR FAMILY"/>
    <property type="match status" value="1"/>
</dbReference>
<keyword evidence="10" id="KW-0464">Manganese</keyword>
<dbReference type="SMART" id="SM00529">
    <property type="entry name" value="HTH_DTXR"/>
    <property type="match status" value="1"/>
</dbReference>
<dbReference type="InterPro" id="IPR001367">
    <property type="entry name" value="Fe_dep_repressor"/>
</dbReference>
<reference evidence="14" key="1">
    <citation type="submission" date="2023-05" db="EMBL/GenBank/DDBJ databases">
        <title>[olsenella] sp. nov., isolated from a pig farm feces dump.</title>
        <authorList>
            <person name="Chang Y.-H."/>
        </authorList>
    </citation>
    <scope>NUCLEOTIDE SEQUENCE</scope>
    <source>
        <strain evidence="14">YH-ols2217</strain>
    </source>
</reference>
<dbReference type="InterPro" id="IPR050536">
    <property type="entry name" value="DtxR_MntR_Metal-Reg"/>
</dbReference>
<evidence type="ECO:0000256" key="6">
    <source>
        <dbReference type="ARBA" id="ARBA00023015"/>
    </source>
</evidence>
<evidence type="ECO:0000256" key="8">
    <source>
        <dbReference type="ARBA" id="ARBA00023159"/>
    </source>
</evidence>
<dbReference type="PROSITE" id="PS50987">
    <property type="entry name" value="HTH_ARSR_2"/>
    <property type="match status" value="1"/>
</dbReference>
<dbReference type="InterPro" id="IPR022687">
    <property type="entry name" value="HTH_DTXR"/>
</dbReference>
<dbReference type="SUPFAM" id="SSF46785">
    <property type="entry name" value="Winged helix' DNA-binding domain"/>
    <property type="match status" value="1"/>
</dbReference>
<dbReference type="PROSITE" id="PS50944">
    <property type="entry name" value="HTH_DTXR"/>
    <property type="match status" value="1"/>
</dbReference>
<dbReference type="Pfam" id="PF01325">
    <property type="entry name" value="Fe_dep_repress"/>
    <property type="match status" value="1"/>
</dbReference>
<dbReference type="Gene3D" id="1.10.10.10">
    <property type="entry name" value="Winged helix-like DNA-binding domain superfamily/Winged helix DNA-binding domain"/>
    <property type="match status" value="1"/>
</dbReference>
<proteinExistence type="inferred from homology"/>
<evidence type="ECO:0000313" key="14">
    <source>
        <dbReference type="EMBL" id="MDJ1129052.1"/>
    </source>
</evidence>
<evidence type="ECO:0000256" key="4">
    <source>
        <dbReference type="ARBA" id="ARBA00022490"/>
    </source>
</evidence>
<evidence type="ECO:0000256" key="10">
    <source>
        <dbReference type="ARBA" id="ARBA00023211"/>
    </source>
</evidence>
<keyword evidence="9" id="KW-0804">Transcription</keyword>
<protein>
    <recommendedName>
        <fullName evidence="11">Manganese transport regulator</fullName>
    </recommendedName>
</protein>
<comment type="caution">
    <text evidence="14">The sequence shown here is derived from an EMBL/GenBank/DDBJ whole genome shotgun (WGS) entry which is preliminary data.</text>
</comment>
<name>A0ABT6ZJ18_9ACTN</name>
<keyword evidence="7" id="KW-0238">DNA-binding</keyword>
<dbReference type="PANTHER" id="PTHR33238:SF11">
    <property type="entry name" value="TRANSCRIPTIONAL REGULATOR MNTR"/>
    <property type="match status" value="1"/>
</dbReference>
<dbReference type="SMART" id="SM00419">
    <property type="entry name" value="HTH_CRP"/>
    <property type="match status" value="1"/>
</dbReference>
<dbReference type="InterPro" id="IPR036390">
    <property type="entry name" value="WH_DNA-bd_sf"/>
</dbReference>
<dbReference type="InterPro" id="IPR022689">
    <property type="entry name" value="Iron_dep_repressor"/>
</dbReference>
<dbReference type="InterPro" id="IPR001845">
    <property type="entry name" value="HTH_ArsR_DNA-bd_dom"/>
</dbReference>
<dbReference type="Proteomes" id="UP001431693">
    <property type="component" value="Unassembled WGS sequence"/>
</dbReference>
<comment type="subcellular location">
    <subcellularLocation>
        <location evidence="1">Cytoplasm</location>
    </subcellularLocation>
</comment>
<dbReference type="EMBL" id="JASJEX010000002">
    <property type="protein sequence ID" value="MDJ1129052.1"/>
    <property type="molecule type" value="Genomic_DNA"/>
</dbReference>
<keyword evidence="4" id="KW-0963">Cytoplasm</keyword>
<evidence type="ECO:0000256" key="7">
    <source>
        <dbReference type="ARBA" id="ARBA00023125"/>
    </source>
</evidence>
<keyword evidence="15" id="KW-1185">Reference proteome</keyword>
<keyword evidence="6" id="KW-0805">Transcription regulation</keyword>
<feature type="domain" description="HTH dtxR-type" evidence="12">
    <location>
        <begin position="1"/>
        <end position="63"/>
    </location>
</feature>
<evidence type="ECO:0000256" key="3">
    <source>
        <dbReference type="ARBA" id="ARBA00011738"/>
    </source>
</evidence>
<organism evidence="14 15">
    <name type="scientific">Kribbibacterium absianum</name>
    <dbReference type="NCBI Taxonomy" id="3044210"/>
    <lineage>
        <taxon>Bacteria</taxon>
        <taxon>Bacillati</taxon>
        <taxon>Actinomycetota</taxon>
        <taxon>Coriobacteriia</taxon>
        <taxon>Coriobacteriales</taxon>
        <taxon>Kribbibacteriaceae</taxon>
        <taxon>Kribbibacterium</taxon>
    </lineage>
</organism>
<comment type="similarity">
    <text evidence="2">Belongs to the DtxR/MntR family.</text>
</comment>
<evidence type="ECO:0000256" key="2">
    <source>
        <dbReference type="ARBA" id="ARBA00007871"/>
    </source>
</evidence>
<evidence type="ECO:0000256" key="11">
    <source>
        <dbReference type="ARBA" id="ARBA00032593"/>
    </source>
</evidence>
<dbReference type="InterPro" id="IPR012318">
    <property type="entry name" value="HTH_CRP"/>
</dbReference>
<sequence length="128" mass="14684">MANEDYLEAIHRIMLQHPEPGSVRSVDVAELLGVSKASVNKALTTLKDRGLVEQSRYGRVTLTREGQEYAQLLWDCHRMLRHFLIEDLGVDPETADDEACRMEHALSRDTMARWRDYLAHEHGEPDAQ</sequence>
<evidence type="ECO:0000313" key="15">
    <source>
        <dbReference type="Proteomes" id="UP001431693"/>
    </source>
</evidence>
<evidence type="ECO:0000259" key="13">
    <source>
        <dbReference type="PROSITE" id="PS50987"/>
    </source>
</evidence>
<keyword evidence="5" id="KW-0678">Repressor</keyword>
<dbReference type="RefSeq" id="WP_283713901.1">
    <property type="nucleotide sequence ID" value="NZ_JASJEW010000007.1"/>
</dbReference>
<comment type="subunit">
    <text evidence="3">Homodimer.</text>
</comment>
<evidence type="ECO:0000256" key="5">
    <source>
        <dbReference type="ARBA" id="ARBA00022491"/>
    </source>
</evidence>
<dbReference type="InterPro" id="IPR036388">
    <property type="entry name" value="WH-like_DNA-bd_sf"/>
</dbReference>
<gene>
    <name evidence="14" type="ORF">QJ043_02995</name>
</gene>
<evidence type="ECO:0000256" key="9">
    <source>
        <dbReference type="ARBA" id="ARBA00023163"/>
    </source>
</evidence>
<accession>A0ABT6ZJ18</accession>
<evidence type="ECO:0000256" key="1">
    <source>
        <dbReference type="ARBA" id="ARBA00004496"/>
    </source>
</evidence>
<dbReference type="Gene3D" id="1.10.60.10">
    <property type="entry name" value="Iron dependent repressor, metal binding and dimerisation domain"/>
    <property type="match status" value="1"/>
</dbReference>
<dbReference type="SUPFAM" id="SSF47979">
    <property type="entry name" value="Iron-dependent repressor protein, dimerization domain"/>
    <property type="match status" value="1"/>
</dbReference>
<keyword evidence="8" id="KW-0010">Activator</keyword>
<feature type="domain" description="HTH arsR-type" evidence="13">
    <location>
        <begin position="1"/>
        <end position="87"/>
    </location>
</feature>
<evidence type="ECO:0000259" key="12">
    <source>
        <dbReference type="PROSITE" id="PS50944"/>
    </source>
</evidence>
<dbReference type="InterPro" id="IPR036421">
    <property type="entry name" value="Fe_dep_repressor_sf"/>
</dbReference>